<dbReference type="InterPro" id="IPR002885">
    <property type="entry name" value="PPR_rpt"/>
</dbReference>
<dbReference type="PANTHER" id="PTHR46128">
    <property type="entry name" value="MITOCHONDRIAL GROUP I INTRON SPLICING FACTOR CCM1"/>
    <property type="match status" value="1"/>
</dbReference>
<feature type="repeat" description="PPR" evidence="3">
    <location>
        <begin position="310"/>
        <end position="344"/>
    </location>
</feature>
<dbReference type="NCBIfam" id="TIGR00756">
    <property type="entry name" value="PPR"/>
    <property type="match status" value="6"/>
</dbReference>
<evidence type="ECO:0000256" key="2">
    <source>
        <dbReference type="ARBA" id="ARBA00022737"/>
    </source>
</evidence>
<dbReference type="Gramene" id="ERN20125">
    <property type="protein sequence ID" value="ERN20125"/>
    <property type="gene ID" value="AMTR_s00066p00064040"/>
</dbReference>
<dbReference type="eggNOG" id="KOG4197">
    <property type="taxonomic scope" value="Eukaryota"/>
</dbReference>
<proteinExistence type="inferred from homology"/>
<gene>
    <name evidence="4" type="ORF">AMTR_s00066p00064040</name>
</gene>
<dbReference type="PROSITE" id="PS51375">
    <property type="entry name" value="PPR"/>
    <property type="match status" value="5"/>
</dbReference>
<dbReference type="InterPro" id="IPR011990">
    <property type="entry name" value="TPR-like_helical_dom_sf"/>
</dbReference>
<reference evidence="5" key="1">
    <citation type="journal article" date="2013" name="Science">
        <title>The Amborella genome and the evolution of flowering plants.</title>
        <authorList>
            <consortium name="Amborella Genome Project"/>
        </authorList>
    </citation>
    <scope>NUCLEOTIDE SEQUENCE [LARGE SCALE GENOMIC DNA]</scope>
</reference>
<dbReference type="HOGENOM" id="CLU_033950_0_0_1"/>
<evidence type="ECO:0000256" key="1">
    <source>
        <dbReference type="ARBA" id="ARBA00007626"/>
    </source>
</evidence>
<evidence type="ECO:0000313" key="4">
    <source>
        <dbReference type="EMBL" id="ERN20125.1"/>
    </source>
</evidence>
<dbReference type="Pfam" id="PF13041">
    <property type="entry name" value="PPR_2"/>
    <property type="match status" value="2"/>
</dbReference>
<feature type="repeat" description="PPR" evidence="3">
    <location>
        <begin position="275"/>
        <end position="309"/>
    </location>
</feature>
<dbReference type="OrthoDB" id="733434at2759"/>
<dbReference type="Gene3D" id="1.25.40.10">
    <property type="entry name" value="Tetratricopeptide repeat domain"/>
    <property type="match status" value="3"/>
</dbReference>
<evidence type="ECO:0008006" key="6">
    <source>
        <dbReference type="Google" id="ProtNLM"/>
    </source>
</evidence>
<dbReference type="GO" id="GO:0006396">
    <property type="term" value="P:RNA processing"/>
    <property type="evidence" value="ECO:0000318"/>
    <property type="project" value="GO_Central"/>
</dbReference>
<dbReference type="PANTHER" id="PTHR46128:SF306">
    <property type="entry name" value="PENTACOTRIPEPTIDE-REPEAT REGION OF PRORP DOMAIN-CONTAINING PROTEIN"/>
    <property type="match status" value="1"/>
</dbReference>
<dbReference type="Pfam" id="PF01535">
    <property type="entry name" value="PPR"/>
    <property type="match status" value="3"/>
</dbReference>
<protein>
    <recommendedName>
        <fullName evidence="6">Pentacotripeptide-repeat region of PRORP domain-containing protein</fullName>
    </recommendedName>
</protein>
<dbReference type="OMA" id="TFSICIR"/>
<dbReference type="GO" id="GO:0003729">
    <property type="term" value="F:mRNA binding"/>
    <property type="evidence" value="ECO:0000318"/>
    <property type="project" value="GO_Central"/>
</dbReference>
<dbReference type="InterPro" id="IPR050872">
    <property type="entry name" value="PPR_P_subfamily"/>
</dbReference>
<organism evidence="4 5">
    <name type="scientific">Amborella trichopoda</name>
    <dbReference type="NCBI Taxonomy" id="13333"/>
    <lineage>
        <taxon>Eukaryota</taxon>
        <taxon>Viridiplantae</taxon>
        <taxon>Streptophyta</taxon>
        <taxon>Embryophyta</taxon>
        <taxon>Tracheophyta</taxon>
        <taxon>Spermatophyta</taxon>
        <taxon>Magnoliopsida</taxon>
        <taxon>Amborellales</taxon>
        <taxon>Amborellaceae</taxon>
        <taxon>Amborella</taxon>
    </lineage>
</organism>
<dbReference type="SUPFAM" id="SSF48452">
    <property type="entry name" value="TPR-like"/>
    <property type="match status" value="1"/>
</dbReference>
<dbReference type="AlphaFoldDB" id="U5DD39"/>
<evidence type="ECO:0000313" key="5">
    <source>
        <dbReference type="Proteomes" id="UP000017836"/>
    </source>
</evidence>
<feature type="repeat" description="PPR" evidence="3">
    <location>
        <begin position="106"/>
        <end position="140"/>
    </location>
</feature>
<dbReference type="Proteomes" id="UP000017836">
    <property type="component" value="Unassembled WGS sequence"/>
</dbReference>
<comment type="similarity">
    <text evidence="1">Belongs to the PPR family. P subfamily.</text>
</comment>
<keyword evidence="5" id="KW-1185">Reference proteome</keyword>
<keyword evidence="2" id="KW-0677">Repeat</keyword>
<dbReference type="GO" id="GO:0005739">
    <property type="term" value="C:mitochondrion"/>
    <property type="evidence" value="ECO:0000318"/>
    <property type="project" value="GO_Central"/>
</dbReference>
<dbReference type="GO" id="GO:0007005">
    <property type="term" value="P:mitochondrion organization"/>
    <property type="evidence" value="ECO:0000318"/>
    <property type="project" value="GO_Central"/>
</dbReference>
<evidence type="ECO:0000256" key="3">
    <source>
        <dbReference type="PROSITE-ProRule" id="PRU00708"/>
    </source>
</evidence>
<name>U5DD39_AMBTC</name>
<dbReference type="KEGG" id="atr:18448535"/>
<feature type="repeat" description="PPR" evidence="3">
    <location>
        <begin position="240"/>
        <end position="274"/>
    </location>
</feature>
<dbReference type="EMBL" id="KI392060">
    <property type="protein sequence ID" value="ERN20125.1"/>
    <property type="molecule type" value="Genomic_DNA"/>
</dbReference>
<accession>U5DD39</accession>
<feature type="repeat" description="PPR" evidence="3">
    <location>
        <begin position="29"/>
        <end position="59"/>
    </location>
</feature>
<sequence>MADYLCRRKLFDDLRCLLKTVLSVKGSVNARTLSICIRFLGRDGRVDEALSLFQEMESLFNCSPDNLVFNNMLYVLCKKAASDDQSLNLGSIDSAFSIFKRMECPDTYSYSNLLIGFCQFGKIDRALDVFNEMVKVGMTPTRSAINNLIGGLCDENSERLRCEKLRINDHRRPFSIMVPNIAKRSYIEPAIEVFKKVCELGLFPSAFVLNMLVFELCRVRELDEALDIVRIAETRDKAHVLDMYTIVIRALCKVRRVDEARESFDRVILLGLQPKLALYSSLICALCKIGSLVEAERVFDAMRKNKCDPDSVTYTVMIHGYCRVEKWEAAYGLLLEMFGMGWSPHFHTYSWVDDIVRKNGRDDLALKLERKLEIQVLQSHCKAGRLEAAHKKLGSMIERGVYPPIYTRDLFERAFQKAGKYHVAREILEKIQR</sequence>